<accession>A0ABP8NME1</accession>
<sequence length="65" mass="7653">MQRSYSVYYFPQKNYKKSSILYGIIDGQSNVKKFYSEEPFPKKSINKKAMNRSADAAYRLGICNW</sequence>
<reference evidence="2" key="1">
    <citation type="journal article" date="2019" name="Int. J. Syst. Evol. Microbiol.">
        <title>The Global Catalogue of Microorganisms (GCM) 10K type strain sequencing project: providing services to taxonomists for standard genome sequencing and annotation.</title>
        <authorList>
            <consortium name="The Broad Institute Genomics Platform"/>
            <consortium name="The Broad Institute Genome Sequencing Center for Infectious Disease"/>
            <person name="Wu L."/>
            <person name="Ma J."/>
        </authorList>
    </citation>
    <scope>NUCLEOTIDE SEQUENCE [LARGE SCALE GENOMIC DNA]</scope>
    <source>
        <strain evidence="2">JCM 17927</strain>
    </source>
</reference>
<organism evidence="1 2">
    <name type="scientific">Nibrella saemangeumensis</name>
    <dbReference type="NCBI Taxonomy" id="1084526"/>
    <lineage>
        <taxon>Bacteria</taxon>
        <taxon>Pseudomonadati</taxon>
        <taxon>Bacteroidota</taxon>
        <taxon>Cytophagia</taxon>
        <taxon>Cytophagales</taxon>
        <taxon>Spirosomataceae</taxon>
        <taxon>Nibrella</taxon>
    </lineage>
</organism>
<gene>
    <name evidence="1" type="ORF">GCM10023189_53240</name>
</gene>
<proteinExistence type="predicted"/>
<name>A0ABP8NME1_9BACT</name>
<dbReference type="Proteomes" id="UP001501175">
    <property type="component" value="Unassembled WGS sequence"/>
</dbReference>
<protein>
    <submittedName>
        <fullName evidence="1">Uncharacterized protein</fullName>
    </submittedName>
</protein>
<evidence type="ECO:0000313" key="2">
    <source>
        <dbReference type="Proteomes" id="UP001501175"/>
    </source>
</evidence>
<evidence type="ECO:0000313" key="1">
    <source>
        <dbReference type="EMBL" id="GAA4468258.1"/>
    </source>
</evidence>
<dbReference type="EMBL" id="BAABHD010000083">
    <property type="protein sequence ID" value="GAA4468258.1"/>
    <property type="molecule type" value="Genomic_DNA"/>
</dbReference>
<keyword evidence="2" id="KW-1185">Reference proteome</keyword>
<comment type="caution">
    <text evidence="1">The sequence shown here is derived from an EMBL/GenBank/DDBJ whole genome shotgun (WGS) entry which is preliminary data.</text>
</comment>